<proteinExistence type="predicted"/>
<sequence length="139" mass="14589">MTIEWRYTTHTGLGVLSLAGYLGPDAIDRFNGAIGWVLARGTGPVILDLTALHGWSLGGQLAIGQAAQRLADEDRGLELAAIPAEVPFVPDGSHPAIPLHLDLPSALAAHPALAGQPRQWRSDQWPDPVAPKAAAQGLV</sequence>
<dbReference type="InterPro" id="IPR036513">
    <property type="entry name" value="STAS_dom_sf"/>
</dbReference>
<dbReference type="Gene3D" id="3.30.750.24">
    <property type="entry name" value="STAS domain"/>
    <property type="match status" value="1"/>
</dbReference>
<comment type="caution">
    <text evidence="2">The sequence shown here is derived from an EMBL/GenBank/DDBJ whole genome shotgun (WGS) entry which is preliminary data.</text>
</comment>
<name>A0ABT0USD4_9ACTN</name>
<evidence type="ECO:0000313" key="3">
    <source>
        <dbReference type="Proteomes" id="UP001431429"/>
    </source>
</evidence>
<gene>
    <name evidence="2" type="ORF">NBG84_19915</name>
</gene>
<reference evidence="2" key="1">
    <citation type="submission" date="2022-06" db="EMBL/GenBank/DDBJ databases">
        <title>Genome public.</title>
        <authorList>
            <person name="Sun Q."/>
        </authorList>
    </citation>
    <scope>NUCLEOTIDE SEQUENCE</scope>
    <source>
        <strain evidence="2">CWNU-1</strain>
    </source>
</reference>
<feature type="region of interest" description="Disordered" evidence="1">
    <location>
        <begin position="117"/>
        <end position="139"/>
    </location>
</feature>
<dbReference type="EMBL" id="JAMQAW010000025">
    <property type="protein sequence ID" value="MCM2390535.1"/>
    <property type="molecule type" value="Genomic_DNA"/>
</dbReference>
<organism evidence="2 3">
    <name type="scientific">Streptomyces albipurpureus</name>
    <dbReference type="NCBI Taxonomy" id="2897419"/>
    <lineage>
        <taxon>Bacteria</taxon>
        <taxon>Bacillati</taxon>
        <taxon>Actinomycetota</taxon>
        <taxon>Actinomycetes</taxon>
        <taxon>Kitasatosporales</taxon>
        <taxon>Streptomycetaceae</taxon>
        <taxon>Streptomyces</taxon>
    </lineage>
</organism>
<dbReference type="RefSeq" id="WP_250921093.1">
    <property type="nucleotide sequence ID" value="NZ_JAMQAW010000025.1"/>
</dbReference>
<dbReference type="Proteomes" id="UP001431429">
    <property type="component" value="Unassembled WGS sequence"/>
</dbReference>
<evidence type="ECO:0000313" key="2">
    <source>
        <dbReference type="EMBL" id="MCM2390535.1"/>
    </source>
</evidence>
<protein>
    <submittedName>
        <fullName evidence="2">STAS domain-containing protein</fullName>
    </submittedName>
</protein>
<keyword evidence="3" id="KW-1185">Reference proteome</keyword>
<accession>A0ABT0USD4</accession>
<evidence type="ECO:0000256" key="1">
    <source>
        <dbReference type="SAM" id="MobiDB-lite"/>
    </source>
</evidence>